<dbReference type="Proteomes" id="UP000019140">
    <property type="component" value="Unassembled WGS sequence"/>
</dbReference>
<protein>
    <recommendedName>
        <fullName evidence="1">Putative restriction endonuclease domain-containing protein</fullName>
    </recommendedName>
</protein>
<dbReference type="InterPro" id="IPR012296">
    <property type="entry name" value="Nuclease_put_TT1808"/>
</dbReference>
<sequence>MLLEFRRWVVPPGHQVQLTEVTWEELECILEELGDRGNPRLSYSRGTLELMSPLPQHEDHKDILSHLVEILLEEADIEFRNLGSTTFKNEQMDQAVEPDACFYIEHKPEIRGKWRLDLTVDPPPDLAIEIDITARTRFNHYEALGVPELWRYNGSTLEINVLREGQYVASNQSLHFPDLPITEIISDYLERSRTTGRTALLRAFRRWVQEQIG</sequence>
<evidence type="ECO:0000313" key="2">
    <source>
        <dbReference type="EMBL" id="ETX08037.1"/>
    </source>
</evidence>
<dbReference type="PANTHER" id="PTHR47152">
    <property type="entry name" value="SLR2084 PROTEIN-RELATED"/>
    <property type="match status" value="1"/>
</dbReference>
<dbReference type="HOGENOM" id="CLU_098557_0_0_7"/>
<dbReference type="PANTHER" id="PTHR47152:SF1">
    <property type="entry name" value="SLL1186 PROTEIN"/>
    <property type="match status" value="1"/>
</dbReference>
<accession>W4MEG8</accession>
<keyword evidence="3" id="KW-1185">Reference proteome</keyword>
<dbReference type="CDD" id="cd06260">
    <property type="entry name" value="DUF820-like"/>
    <property type="match status" value="1"/>
</dbReference>
<proteinExistence type="predicted"/>
<evidence type="ECO:0000259" key="1">
    <source>
        <dbReference type="Pfam" id="PF05685"/>
    </source>
</evidence>
<dbReference type="InterPro" id="IPR008538">
    <property type="entry name" value="Uma2"/>
</dbReference>
<evidence type="ECO:0000313" key="3">
    <source>
        <dbReference type="Proteomes" id="UP000019140"/>
    </source>
</evidence>
<dbReference type="Gene3D" id="3.90.1570.10">
    <property type="entry name" value="tt1808, chain A"/>
    <property type="match status" value="1"/>
</dbReference>
<dbReference type="SUPFAM" id="SSF52980">
    <property type="entry name" value="Restriction endonuclease-like"/>
    <property type="match status" value="1"/>
</dbReference>
<dbReference type="PATRIC" id="fig|1429439.4.peg.1325"/>
<comment type="caution">
    <text evidence="2">The sequence shown here is derived from an EMBL/GenBank/DDBJ whole genome shotgun (WGS) entry which is preliminary data.</text>
</comment>
<reference evidence="2 3" key="1">
    <citation type="journal article" date="2014" name="Nature">
        <title>An environmental bacterial taxon with a large and distinct metabolic repertoire.</title>
        <authorList>
            <person name="Wilson M.C."/>
            <person name="Mori T."/>
            <person name="Ruckert C."/>
            <person name="Uria A.R."/>
            <person name="Helf M.J."/>
            <person name="Takada K."/>
            <person name="Gernert C."/>
            <person name="Steffens U.A."/>
            <person name="Heycke N."/>
            <person name="Schmitt S."/>
            <person name="Rinke C."/>
            <person name="Helfrich E.J."/>
            <person name="Brachmann A.O."/>
            <person name="Gurgui C."/>
            <person name="Wakimoto T."/>
            <person name="Kracht M."/>
            <person name="Crusemann M."/>
            <person name="Hentschel U."/>
            <person name="Abe I."/>
            <person name="Matsunaga S."/>
            <person name="Kalinowski J."/>
            <person name="Takeyama H."/>
            <person name="Piel J."/>
        </authorList>
    </citation>
    <scope>NUCLEOTIDE SEQUENCE [LARGE SCALE GENOMIC DNA]</scope>
    <source>
        <strain evidence="3">TSY2</strain>
    </source>
</reference>
<dbReference type="EMBL" id="AZHX01000315">
    <property type="protein sequence ID" value="ETX08037.1"/>
    <property type="molecule type" value="Genomic_DNA"/>
</dbReference>
<organism evidence="2 3">
    <name type="scientific">Candidatus Entotheonella gemina</name>
    <dbReference type="NCBI Taxonomy" id="1429439"/>
    <lineage>
        <taxon>Bacteria</taxon>
        <taxon>Pseudomonadati</taxon>
        <taxon>Nitrospinota/Tectimicrobiota group</taxon>
        <taxon>Candidatus Tectimicrobiota</taxon>
        <taxon>Candidatus Entotheonellia</taxon>
        <taxon>Candidatus Entotheonellales</taxon>
        <taxon>Candidatus Entotheonellaceae</taxon>
        <taxon>Candidatus Entotheonella</taxon>
    </lineage>
</organism>
<gene>
    <name evidence="2" type="ORF">ETSY2_07730</name>
</gene>
<feature type="domain" description="Putative restriction endonuclease" evidence="1">
    <location>
        <begin position="23"/>
        <end position="172"/>
    </location>
</feature>
<dbReference type="InterPro" id="IPR011335">
    <property type="entry name" value="Restrct_endonuc-II-like"/>
</dbReference>
<dbReference type="Pfam" id="PF05685">
    <property type="entry name" value="Uma2"/>
    <property type="match status" value="1"/>
</dbReference>
<dbReference type="AlphaFoldDB" id="W4MEG8"/>
<name>W4MEG8_9BACT</name>